<feature type="region of interest" description="Disordered" evidence="1">
    <location>
        <begin position="402"/>
        <end position="484"/>
    </location>
</feature>
<comment type="caution">
    <text evidence="2">The sequence shown here is derived from an EMBL/GenBank/DDBJ whole genome shotgun (WGS) entry which is preliminary data.</text>
</comment>
<feature type="compositionally biased region" description="Polar residues" evidence="1">
    <location>
        <begin position="301"/>
        <end position="315"/>
    </location>
</feature>
<accession>A0A8H5HVV7</accession>
<proteinExistence type="predicted"/>
<feature type="compositionally biased region" description="Low complexity" evidence="1">
    <location>
        <begin position="146"/>
        <end position="163"/>
    </location>
</feature>
<dbReference type="OrthoDB" id="3270241at2759"/>
<protein>
    <submittedName>
        <fullName evidence="2">Uncharacterized protein</fullName>
    </submittedName>
</protein>
<gene>
    <name evidence="2" type="ORF">D9757_002648</name>
</gene>
<dbReference type="EMBL" id="JAACJN010000014">
    <property type="protein sequence ID" value="KAF5390541.1"/>
    <property type="molecule type" value="Genomic_DNA"/>
</dbReference>
<feature type="region of interest" description="Disordered" evidence="1">
    <location>
        <begin position="91"/>
        <end position="213"/>
    </location>
</feature>
<feature type="compositionally biased region" description="Low complexity" evidence="1">
    <location>
        <begin position="316"/>
        <end position="327"/>
    </location>
</feature>
<organism evidence="2 3">
    <name type="scientific">Collybiopsis confluens</name>
    <dbReference type="NCBI Taxonomy" id="2823264"/>
    <lineage>
        <taxon>Eukaryota</taxon>
        <taxon>Fungi</taxon>
        <taxon>Dikarya</taxon>
        <taxon>Basidiomycota</taxon>
        <taxon>Agaricomycotina</taxon>
        <taxon>Agaricomycetes</taxon>
        <taxon>Agaricomycetidae</taxon>
        <taxon>Agaricales</taxon>
        <taxon>Marasmiineae</taxon>
        <taxon>Omphalotaceae</taxon>
        <taxon>Collybiopsis</taxon>
    </lineage>
</organism>
<evidence type="ECO:0000256" key="1">
    <source>
        <dbReference type="SAM" id="MobiDB-lite"/>
    </source>
</evidence>
<evidence type="ECO:0000313" key="2">
    <source>
        <dbReference type="EMBL" id="KAF5390541.1"/>
    </source>
</evidence>
<feature type="compositionally biased region" description="Polar residues" evidence="1">
    <location>
        <begin position="328"/>
        <end position="337"/>
    </location>
</feature>
<dbReference type="AlphaFoldDB" id="A0A8H5HVV7"/>
<name>A0A8H5HVV7_9AGAR</name>
<evidence type="ECO:0000313" key="3">
    <source>
        <dbReference type="Proteomes" id="UP000518752"/>
    </source>
</evidence>
<keyword evidence="3" id="KW-1185">Reference proteome</keyword>
<dbReference type="Proteomes" id="UP000518752">
    <property type="component" value="Unassembled WGS sequence"/>
</dbReference>
<feature type="compositionally biased region" description="Polar residues" evidence="1">
    <location>
        <begin position="452"/>
        <end position="469"/>
    </location>
</feature>
<sequence length="502" mass="54634">MRPITAFAIFWAFNAPYLHESYGDTAAPASTPPLHFCRWGFSCTRSFSSASELIQHIVQDHVRTAIPVNRDEIPVILRITEGIGSSFETEHFLSQQKSEPELINPSQGSNHSNHSAPEASLPSPPMSTASHPRRLDDDDDKNSIFSGSSSSGSRTPSPSPTSDQRSRNNWLGIPSIVSPRFASLDASTGSPRPGSIPPSPTFSDILASSTQREPRALPAQKLNYLSSAFVPREPNSSLDSCAIVTEQLSMGDRVNIGGDGIHDGLSTSQCADDLYAGELAWKTSTGENSSYQLPETGMQRVAQSSRQHSSFNPACSSSTPFTRRPSSNEQIPSSSPQPLYHGIPTGTRRQSWYAPRARKRSHGGGVSPSLSPSDSPAVSPIGPTFDGLIAKVASPGERLVTRRINDDTANSPLHHKRLRFNPTRTPSSIPLLDQQNGPQDSDCDADVLQRQVEAQRSLSGREYPSTSPELQLKPPQEPSQMRSRYDMCDYPVLTQAPYDSQM</sequence>
<feature type="compositionally biased region" description="Polar residues" evidence="1">
    <location>
        <begin position="422"/>
        <end position="439"/>
    </location>
</feature>
<reference evidence="2 3" key="1">
    <citation type="journal article" date="2020" name="ISME J.">
        <title>Uncovering the hidden diversity of litter-decomposition mechanisms in mushroom-forming fungi.</title>
        <authorList>
            <person name="Floudas D."/>
            <person name="Bentzer J."/>
            <person name="Ahren D."/>
            <person name="Johansson T."/>
            <person name="Persson P."/>
            <person name="Tunlid A."/>
        </authorList>
    </citation>
    <scope>NUCLEOTIDE SEQUENCE [LARGE SCALE GENOMIC DNA]</scope>
    <source>
        <strain evidence="2 3">CBS 406.79</strain>
    </source>
</reference>
<feature type="region of interest" description="Disordered" evidence="1">
    <location>
        <begin position="287"/>
        <end position="382"/>
    </location>
</feature>
<feature type="compositionally biased region" description="Polar residues" evidence="1">
    <location>
        <begin position="104"/>
        <end position="115"/>
    </location>
</feature>